<evidence type="ECO:0000313" key="2">
    <source>
        <dbReference type="EMBL" id="EPY25624.1"/>
    </source>
</evidence>
<name>S9UA73_9TRYP</name>
<evidence type="ECO:0000313" key="3">
    <source>
        <dbReference type="Proteomes" id="UP000015354"/>
    </source>
</evidence>
<comment type="caution">
    <text evidence="2">The sequence shown here is derived from an EMBL/GenBank/DDBJ whole genome shotgun (WGS) entry which is preliminary data.</text>
</comment>
<protein>
    <submittedName>
        <fullName evidence="2">Uncharacterized protein</fullName>
    </submittedName>
</protein>
<dbReference type="AlphaFoldDB" id="S9UA73"/>
<keyword evidence="1" id="KW-0812">Transmembrane</keyword>
<reference evidence="2 3" key="1">
    <citation type="journal article" date="2013" name="PLoS ONE">
        <title>Predicting the Proteins of Angomonas deanei, Strigomonas culicis and Their Respective Endosymbionts Reveals New Aspects of the Trypanosomatidae Family.</title>
        <authorList>
            <person name="Motta M.C."/>
            <person name="Martins A.C."/>
            <person name="de Souza S.S."/>
            <person name="Catta-Preta C.M."/>
            <person name="Silva R."/>
            <person name="Klein C.C."/>
            <person name="de Almeida L.G."/>
            <person name="de Lima Cunha O."/>
            <person name="Ciapina L.P."/>
            <person name="Brocchi M."/>
            <person name="Colabardini A.C."/>
            <person name="de Araujo Lima B."/>
            <person name="Machado C.R."/>
            <person name="de Almeida Soares C.M."/>
            <person name="Probst C.M."/>
            <person name="de Menezes C.B."/>
            <person name="Thompson C.E."/>
            <person name="Bartholomeu D.C."/>
            <person name="Gradia D.F."/>
            <person name="Pavoni D.P."/>
            <person name="Grisard E.C."/>
            <person name="Fantinatti-Garboggini F."/>
            <person name="Marchini F.K."/>
            <person name="Rodrigues-Luiz G.F."/>
            <person name="Wagner G."/>
            <person name="Goldman G.H."/>
            <person name="Fietto J.L."/>
            <person name="Elias M.C."/>
            <person name="Goldman M.H."/>
            <person name="Sagot M.F."/>
            <person name="Pereira M."/>
            <person name="Stoco P.H."/>
            <person name="de Mendonca-Neto R.P."/>
            <person name="Teixeira S.M."/>
            <person name="Maciel T.E."/>
            <person name="de Oliveira Mendes T.A."/>
            <person name="Urmenyi T.P."/>
            <person name="de Souza W."/>
            <person name="Schenkman S."/>
            <person name="de Vasconcelos A.T."/>
        </authorList>
    </citation>
    <scope>NUCLEOTIDE SEQUENCE [LARGE SCALE GENOMIC DNA]</scope>
</reference>
<dbReference type="EMBL" id="ATMH01006619">
    <property type="protein sequence ID" value="EPY25624.1"/>
    <property type="molecule type" value="Genomic_DNA"/>
</dbReference>
<proteinExistence type="predicted"/>
<keyword evidence="3" id="KW-1185">Reference proteome</keyword>
<evidence type="ECO:0000256" key="1">
    <source>
        <dbReference type="SAM" id="Phobius"/>
    </source>
</evidence>
<sequence length="106" mass="12429">MLRCTAARHVRLPKCRRPRERPWEIFNTRDFGFHEGSQNYAMWLLCAVVATALLGLEVYQQSKRILARGDTCPACEAARAHYRARAEEKEREMSEIYSRESSRRVL</sequence>
<keyword evidence="1" id="KW-1133">Transmembrane helix</keyword>
<dbReference type="OrthoDB" id="242639at2759"/>
<organism evidence="2 3">
    <name type="scientific">Strigomonas culicis</name>
    <dbReference type="NCBI Taxonomy" id="28005"/>
    <lineage>
        <taxon>Eukaryota</taxon>
        <taxon>Discoba</taxon>
        <taxon>Euglenozoa</taxon>
        <taxon>Kinetoplastea</taxon>
        <taxon>Metakinetoplastina</taxon>
        <taxon>Trypanosomatida</taxon>
        <taxon>Trypanosomatidae</taxon>
        <taxon>Strigomonadinae</taxon>
        <taxon>Strigomonas</taxon>
    </lineage>
</organism>
<gene>
    <name evidence="2" type="ORF">STCU_06619</name>
</gene>
<feature type="transmembrane region" description="Helical" evidence="1">
    <location>
        <begin position="40"/>
        <end position="59"/>
    </location>
</feature>
<accession>S9UA73</accession>
<keyword evidence="1" id="KW-0472">Membrane</keyword>
<dbReference type="Proteomes" id="UP000015354">
    <property type="component" value="Unassembled WGS sequence"/>
</dbReference>